<evidence type="ECO:0000313" key="4">
    <source>
        <dbReference type="EMBL" id="CAG9538617.1"/>
    </source>
</evidence>
<comment type="similarity">
    <text evidence="1">Belongs to the peptidase A1 family.</text>
</comment>
<dbReference type="PANTHER" id="PTHR47966:SF51">
    <property type="entry name" value="BETA-SITE APP-CLEAVING ENZYME, ISOFORM A-RELATED"/>
    <property type="match status" value="1"/>
</dbReference>
<evidence type="ECO:0000256" key="2">
    <source>
        <dbReference type="SAM" id="SignalP"/>
    </source>
</evidence>
<dbReference type="Pfam" id="PF00026">
    <property type="entry name" value="Asp"/>
    <property type="match status" value="2"/>
</dbReference>
<dbReference type="PANTHER" id="PTHR47966">
    <property type="entry name" value="BETA-SITE APP-CLEAVING ENZYME, ISOFORM A-RELATED"/>
    <property type="match status" value="1"/>
</dbReference>
<organism evidence="4 5">
    <name type="scientific">Cercopithifilaria johnstoni</name>
    <dbReference type="NCBI Taxonomy" id="2874296"/>
    <lineage>
        <taxon>Eukaryota</taxon>
        <taxon>Metazoa</taxon>
        <taxon>Ecdysozoa</taxon>
        <taxon>Nematoda</taxon>
        <taxon>Chromadorea</taxon>
        <taxon>Rhabditida</taxon>
        <taxon>Spirurina</taxon>
        <taxon>Spiruromorpha</taxon>
        <taxon>Filarioidea</taxon>
        <taxon>Onchocercidae</taxon>
        <taxon>Cercopithifilaria</taxon>
    </lineage>
</organism>
<comment type="caution">
    <text evidence="4">The sequence shown here is derived from an EMBL/GenBank/DDBJ whole genome shotgun (WGS) entry which is preliminary data.</text>
</comment>
<keyword evidence="2" id="KW-0732">Signal</keyword>
<feature type="signal peptide" evidence="2">
    <location>
        <begin position="1"/>
        <end position="22"/>
    </location>
</feature>
<dbReference type="AlphaFoldDB" id="A0A8J2MB67"/>
<dbReference type="EMBL" id="CAKAEH010001681">
    <property type="protein sequence ID" value="CAG9538617.1"/>
    <property type="molecule type" value="Genomic_DNA"/>
</dbReference>
<gene>
    <name evidence="4" type="ORF">CJOHNSTONI_LOCUS8310</name>
</gene>
<dbReference type="PROSITE" id="PS51767">
    <property type="entry name" value="PEPTIDASE_A1"/>
    <property type="match status" value="1"/>
</dbReference>
<dbReference type="OrthoDB" id="660550at2759"/>
<reference evidence="4" key="1">
    <citation type="submission" date="2021-09" db="EMBL/GenBank/DDBJ databases">
        <authorList>
            <consortium name="Pathogen Informatics"/>
        </authorList>
    </citation>
    <scope>NUCLEOTIDE SEQUENCE</scope>
</reference>
<dbReference type="Gene3D" id="2.40.70.10">
    <property type="entry name" value="Acid Proteases"/>
    <property type="match status" value="2"/>
</dbReference>
<dbReference type="InterPro" id="IPR033121">
    <property type="entry name" value="PEPTIDASE_A1"/>
</dbReference>
<dbReference type="SUPFAM" id="SSF50630">
    <property type="entry name" value="Acid proteases"/>
    <property type="match status" value="1"/>
</dbReference>
<keyword evidence="5" id="KW-1185">Reference proteome</keyword>
<dbReference type="Proteomes" id="UP000746747">
    <property type="component" value="Unassembled WGS sequence"/>
</dbReference>
<evidence type="ECO:0000313" key="5">
    <source>
        <dbReference type="Proteomes" id="UP000746747"/>
    </source>
</evidence>
<dbReference type="GO" id="GO:0004190">
    <property type="term" value="F:aspartic-type endopeptidase activity"/>
    <property type="evidence" value="ECO:0007669"/>
    <property type="project" value="InterPro"/>
</dbReference>
<evidence type="ECO:0000256" key="1">
    <source>
        <dbReference type="ARBA" id="ARBA00007447"/>
    </source>
</evidence>
<protein>
    <recommendedName>
        <fullName evidence="3">Peptidase A1 domain-containing protein</fullName>
    </recommendedName>
</protein>
<evidence type="ECO:0000259" key="3">
    <source>
        <dbReference type="PROSITE" id="PS51767"/>
    </source>
</evidence>
<dbReference type="InterPro" id="IPR001461">
    <property type="entry name" value="Aspartic_peptidase_A1"/>
</dbReference>
<dbReference type="InterPro" id="IPR021109">
    <property type="entry name" value="Peptidase_aspartic_dom_sf"/>
</dbReference>
<proteinExistence type="inferred from homology"/>
<name>A0A8J2MB67_9BILA</name>
<sequence>MRDTLIILAVILYCHQATLIFAEFQVELHPVYSGSNQHTGYSTNVMIGEPKKEFSLLLDTVTNFLWVLPSTFALSFSNGTWEFLTKMSGYLNCQSKTLNRTNYTHLYQIYGSRGVTMTQFTDNISFNSFNGTHVDFPNSPFCVAKILRWHKFNDYKKIDGVLGLSMLHVFGSPLAICRQSFSSVSVMDSPIRRAVRNNQLNPVVTIALPPLDSKKKAMLTFGGHNNQSCDLNYETTEPLRLKYEATELLRLINENIGWQLHVPFLPSHRIASNQFENRYEFIYNFVKMGDVKSSIVSFAYPSTIEPYIYVPNEFLREIVENLNATFASSEDKYKVECKRSVPYNTYQPFEIFTDSNTYVIPPQHFIIKHNPNDTLCELAFRKSKRAIYSLYVSEILTELFKDDDPNIVVLGIPFFHQYCVTLKPRDYNINFAPII</sequence>
<feature type="chain" id="PRO_5035278091" description="Peptidase A1 domain-containing protein" evidence="2">
    <location>
        <begin position="23"/>
        <end position="435"/>
    </location>
</feature>
<feature type="domain" description="Peptidase A1" evidence="3">
    <location>
        <begin position="41"/>
        <end position="432"/>
    </location>
</feature>
<dbReference type="GO" id="GO:0006508">
    <property type="term" value="P:proteolysis"/>
    <property type="evidence" value="ECO:0007669"/>
    <property type="project" value="InterPro"/>
</dbReference>
<accession>A0A8J2MB67</accession>